<evidence type="ECO:0000313" key="13">
    <source>
        <dbReference type="Proteomes" id="UP000193355"/>
    </source>
</evidence>
<evidence type="ECO:0000256" key="10">
    <source>
        <dbReference type="RuleBase" id="RU366046"/>
    </source>
</evidence>
<evidence type="ECO:0000256" key="1">
    <source>
        <dbReference type="ARBA" id="ARBA00000083"/>
    </source>
</evidence>
<evidence type="ECO:0000256" key="4">
    <source>
        <dbReference type="ARBA" id="ARBA00007637"/>
    </source>
</evidence>
<dbReference type="EC" id="5.1.3.2" evidence="5 10"/>
<dbReference type="AlphaFoldDB" id="A0A1X7L1U9"/>
<dbReference type="GO" id="GO:0033499">
    <property type="term" value="P:galactose catabolic process via UDP-galactose, Leloir pathway"/>
    <property type="evidence" value="ECO:0007669"/>
    <property type="project" value="TreeGrafter"/>
</dbReference>
<evidence type="ECO:0000256" key="9">
    <source>
        <dbReference type="ARBA" id="ARBA00023277"/>
    </source>
</evidence>
<evidence type="ECO:0000256" key="2">
    <source>
        <dbReference type="ARBA" id="ARBA00001911"/>
    </source>
</evidence>
<protein>
    <recommendedName>
        <fullName evidence="6 10">UDP-glucose 4-epimerase</fullName>
        <ecNumber evidence="5 10">5.1.3.2</ecNumber>
    </recommendedName>
</protein>
<proteinExistence type="inferred from homology"/>
<dbReference type="Pfam" id="PF01370">
    <property type="entry name" value="Epimerase"/>
    <property type="match status" value="1"/>
</dbReference>
<keyword evidence="7 10" id="KW-0520">NAD</keyword>
<evidence type="ECO:0000256" key="7">
    <source>
        <dbReference type="ARBA" id="ARBA00023027"/>
    </source>
</evidence>
<dbReference type="GO" id="GO:0003978">
    <property type="term" value="F:UDP-glucose 4-epimerase activity"/>
    <property type="evidence" value="ECO:0007669"/>
    <property type="project" value="UniProtKB-UniRule"/>
</dbReference>
<dbReference type="Gene3D" id="3.40.50.720">
    <property type="entry name" value="NAD(P)-binding Rossmann-like Domain"/>
    <property type="match status" value="1"/>
</dbReference>
<dbReference type="InterPro" id="IPR036291">
    <property type="entry name" value="NAD(P)-bd_dom_sf"/>
</dbReference>
<evidence type="ECO:0000313" key="12">
    <source>
        <dbReference type="EMBL" id="SMG47109.1"/>
    </source>
</evidence>
<dbReference type="EMBL" id="FXBB01000041">
    <property type="protein sequence ID" value="SMG47109.1"/>
    <property type="molecule type" value="Genomic_DNA"/>
</dbReference>
<reference evidence="13" key="1">
    <citation type="submission" date="2017-04" db="EMBL/GenBank/DDBJ databases">
        <authorList>
            <person name="Varghese N."/>
            <person name="Submissions S."/>
        </authorList>
    </citation>
    <scope>NUCLEOTIDE SEQUENCE [LARGE SCALE GENOMIC DNA]</scope>
    <source>
        <strain evidence="13">USBA 82</strain>
    </source>
</reference>
<name>A0A1X7L1U9_9BACT</name>
<comment type="pathway">
    <text evidence="3 10">Carbohydrate metabolism; galactose metabolism.</text>
</comment>
<evidence type="ECO:0000256" key="5">
    <source>
        <dbReference type="ARBA" id="ARBA00013189"/>
    </source>
</evidence>
<comment type="catalytic activity">
    <reaction evidence="1 10">
        <text>UDP-alpha-D-glucose = UDP-alpha-D-galactose</text>
        <dbReference type="Rhea" id="RHEA:22168"/>
        <dbReference type="ChEBI" id="CHEBI:58885"/>
        <dbReference type="ChEBI" id="CHEBI:66914"/>
        <dbReference type="EC" id="5.1.3.2"/>
    </reaction>
</comment>
<dbReference type="Gene3D" id="3.90.25.10">
    <property type="entry name" value="UDP-galactose 4-epimerase, domain 1"/>
    <property type="match status" value="1"/>
</dbReference>
<dbReference type="OrthoDB" id="9801785at2"/>
<dbReference type="Proteomes" id="UP000193355">
    <property type="component" value="Unassembled WGS sequence"/>
</dbReference>
<evidence type="ECO:0000256" key="3">
    <source>
        <dbReference type="ARBA" id="ARBA00004947"/>
    </source>
</evidence>
<keyword evidence="8 10" id="KW-0413">Isomerase</keyword>
<dbReference type="RefSeq" id="WP_085545489.1">
    <property type="nucleotide sequence ID" value="NZ_FXBB01000041.1"/>
</dbReference>
<comment type="similarity">
    <text evidence="4 10">Belongs to the NAD(P)-dependent epimerase/dehydratase family.</text>
</comment>
<dbReference type="STRING" id="561720.SAMN06275492_14114"/>
<dbReference type="InterPro" id="IPR005886">
    <property type="entry name" value="UDP_G4E"/>
</dbReference>
<keyword evidence="13" id="KW-1185">Reference proteome</keyword>
<dbReference type="UniPathway" id="UPA00214"/>
<evidence type="ECO:0000259" key="11">
    <source>
        <dbReference type="Pfam" id="PF01370"/>
    </source>
</evidence>
<dbReference type="NCBIfam" id="TIGR01179">
    <property type="entry name" value="galE"/>
    <property type="match status" value="1"/>
</dbReference>
<gene>
    <name evidence="12" type="ORF">SAMN06275492_14114</name>
</gene>
<sequence>MILVTGGAGYIGSHTVLALKEAGYKTVVFDSLERGHRDLNFGDVFVEGDLRDYDQIESVFRAHPIEGVVHFAASSLVGQSMAEPEGYYLNNLTGTLNLLRAMRTVEVSRIVFSSSASVYGEPETIPITEEAKKDQTSVYGETKYWIERMLDSYCRSYGFGAIALRYFNAAGCDPACRTGEDHTPETHLIPLVLDVALGRRESISVFGDDYPTDDGTCVRDYIHVTDLAEAHVLSLKKLFDEGQSFRASYNLGNGKGYSVSQVIEVVREVTGHPIPTEIGPRRAGDPAVLVASSALAERELGWSQAHADLKEIVETAWAWHKKRFS</sequence>
<dbReference type="SUPFAM" id="SSF51735">
    <property type="entry name" value="NAD(P)-binding Rossmann-fold domains"/>
    <property type="match status" value="1"/>
</dbReference>
<feature type="domain" description="NAD-dependent epimerase/dehydratase" evidence="11">
    <location>
        <begin position="2"/>
        <end position="241"/>
    </location>
</feature>
<dbReference type="PANTHER" id="PTHR43725">
    <property type="entry name" value="UDP-GLUCOSE 4-EPIMERASE"/>
    <property type="match status" value="1"/>
</dbReference>
<organism evidence="12 13">
    <name type="scientific">Dethiosulfovibrio salsuginis</name>
    <dbReference type="NCBI Taxonomy" id="561720"/>
    <lineage>
        <taxon>Bacteria</taxon>
        <taxon>Thermotogati</taxon>
        <taxon>Synergistota</taxon>
        <taxon>Synergistia</taxon>
        <taxon>Synergistales</taxon>
        <taxon>Dethiosulfovibrionaceae</taxon>
        <taxon>Dethiosulfovibrio</taxon>
    </lineage>
</organism>
<dbReference type="InterPro" id="IPR001509">
    <property type="entry name" value="Epimerase_deHydtase"/>
</dbReference>
<accession>A0A1X7L1U9</accession>
<evidence type="ECO:0000256" key="8">
    <source>
        <dbReference type="ARBA" id="ARBA00023235"/>
    </source>
</evidence>
<comment type="cofactor">
    <cofactor evidence="2 10">
        <name>NAD(+)</name>
        <dbReference type="ChEBI" id="CHEBI:57540"/>
    </cofactor>
</comment>
<keyword evidence="9 10" id="KW-0119">Carbohydrate metabolism</keyword>
<dbReference type="PANTHER" id="PTHR43725:SF53">
    <property type="entry name" value="UDP-ARABINOSE 4-EPIMERASE 1"/>
    <property type="match status" value="1"/>
</dbReference>
<dbReference type="CDD" id="cd05247">
    <property type="entry name" value="UDP_G4E_1_SDR_e"/>
    <property type="match status" value="1"/>
</dbReference>
<comment type="subunit">
    <text evidence="10">Homodimer.</text>
</comment>
<evidence type="ECO:0000256" key="6">
    <source>
        <dbReference type="ARBA" id="ARBA00018569"/>
    </source>
</evidence>